<sequence length="96" mass="10915">MMNEIVWAQDHNGECSNGLGGSEEEAGMFQWIGETLVDECAILNDEEEFCVDVVVHKGPQICLSTLRVWDWKTWFVCLLFLAQDSHFEGTQASLYL</sequence>
<protein>
    <submittedName>
        <fullName evidence="1">Uncharacterized protein</fullName>
    </submittedName>
</protein>
<name>A0ABD1N7W1_9FABA</name>
<evidence type="ECO:0000313" key="1">
    <source>
        <dbReference type="EMBL" id="KAL2343832.1"/>
    </source>
</evidence>
<evidence type="ECO:0000313" key="2">
    <source>
        <dbReference type="Proteomes" id="UP001603857"/>
    </source>
</evidence>
<comment type="caution">
    <text evidence="1">The sequence shown here is derived from an EMBL/GenBank/DDBJ whole genome shotgun (WGS) entry which is preliminary data.</text>
</comment>
<proteinExistence type="predicted"/>
<dbReference type="EMBL" id="JBGMDY010000002">
    <property type="protein sequence ID" value="KAL2343832.1"/>
    <property type="molecule type" value="Genomic_DNA"/>
</dbReference>
<dbReference type="Proteomes" id="UP001603857">
    <property type="component" value="Unassembled WGS sequence"/>
</dbReference>
<dbReference type="AlphaFoldDB" id="A0ABD1N7W1"/>
<gene>
    <name evidence="1" type="ORF">Fmac_005117</name>
</gene>
<organism evidence="1 2">
    <name type="scientific">Flemingia macrophylla</name>
    <dbReference type="NCBI Taxonomy" id="520843"/>
    <lineage>
        <taxon>Eukaryota</taxon>
        <taxon>Viridiplantae</taxon>
        <taxon>Streptophyta</taxon>
        <taxon>Embryophyta</taxon>
        <taxon>Tracheophyta</taxon>
        <taxon>Spermatophyta</taxon>
        <taxon>Magnoliopsida</taxon>
        <taxon>eudicotyledons</taxon>
        <taxon>Gunneridae</taxon>
        <taxon>Pentapetalae</taxon>
        <taxon>rosids</taxon>
        <taxon>fabids</taxon>
        <taxon>Fabales</taxon>
        <taxon>Fabaceae</taxon>
        <taxon>Papilionoideae</taxon>
        <taxon>50 kb inversion clade</taxon>
        <taxon>NPAAA clade</taxon>
        <taxon>indigoferoid/millettioid clade</taxon>
        <taxon>Phaseoleae</taxon>
        <taxon>Flemingia</taxon>
    </lineage>
</organism>
<keyword evidence="2" id="KW-1185">Reference proteome</keyword>
<reference evidence="1 2" key="1">
    <citation type="submission" date="2024-08" db="EMBL/GenBank/DDBJ databases">
        <title>Insights into the chromosomal genome structure of Flemingia macrophylla.</title>
        <authorList>
            <person name="Ding Y."/>
            <person name="Zhao Y."/>
            <person name="Bi W."/>
            <person name="Wu M."/>
            <person name="Zhao G."/>
            <person name="Gong Y."/>
            <person name="Li W."/>
            <person name="Zhang P."/>
        </authorList>
    </citation>
    <scope>NUCLEOTIDE SEQUENCE [LARGE SCALE GENOMIC DNA]</scope>
    <source>
        <strain evidence="1">DYQJB</strain>
        <tissue evidence="1">Leaf</tissue>
    </source>
</reference>
<accession>A0ABD1N7W1</accession>